<dbReference type="AlphaFoldDB" id="A0A419W3S5"/>
<evidence type="ECO:0000313" key="2">
    <source>
        <dbReference type="Proteomes" id="UP000283387"/>
    </source>
</evidence>
<sequence length="156" mass="18723">MELNTERLMRGIFEEFNKMDAFRTRFKNDFFETFRLAVAKLYPVSETDDLVEYLDIMAEEALRVASDVIEKDRTYPEYRQVMELKTFNSLLEKQNISEYQTKEIEFVKHELNNLLLKHYPAIFEFSSFGYRLLDRNVQFFARQFTKALREAAEKAV</sequence>
<comment type="caution">
    <text evidence="1">The sequence shown here is derived from an EMBL/GenBank/DDBJ whole genome shotgun (WGS) entry which is preliminary data.</text>
</comment>
<protein>
    <submittedName>
        <fullName evidence="1">Uncharacterized protein</fullName>
    </submittedName>
</protein>
<gene>
    <name evidence="1" type="ORF">BC643_0453</name>
</gene>
<name>A0A419W3S5_9BACT</name>
<dbReference type="RefSeq" id="WP_147377110.1">
    <property type="nucleotide sequence ID" value="NZ_RAPN01000001.1"/>
</dbReference>
<dbReference type="OrthoDB" id="9849165at2"/>
<proteinExistence type="predicted"/>
<accession>A0A419W3S5</accession>
<dbReference type="Proteomes" id="UP000283387">
    <property type="component" value="Unassembled WGS sequence"/>
</dbReference>
<evidence type="ECO:0000313" key="1">
    <source>
        <dbReference type="EMBL" id="RKD90117.1"/>
    </source>
</evidence>
<keyword evidence="2" id="KW-1185">Reference proteome</keyword>
<dbReference type="EMBL" id="RAPN01000001">
    <property type="protein sequence ID" value="RKD90117.1"/>
    <property type="molecule type" value="Genomic_DNA"/>
</dbReference>
<reference evidence="1 2" key="1">
    <citation type="submission" date="2018-09" db="EMBL/GenBank/DDBJ databases">
        <title>Genomic Encyclopedia of Archaeal and Bacterial Type Strains, Phase II (KMG-II): from individual species to whole genera.</title>
        <authorList>
            <person name="Goeker M."/>
        </authorList>
    </citation>
    <scope>NUCLEOTIDE SEQUENCE [LARGE SCALE GENOMIC DNA]</scope>
    <source>
        <strain evidence="1 2">DSM 27148</strain>
    </source>
</reference>
<organism evidence="1 2">
    <name type="scientific">Mangrovibacterium diazotrophicum</name>
    <dbReference type="NCBI Taxonomy" id="1261403"/>
    <lineage>
        <taxon>Bacteria</taxon>
        <taxon>Pseudomonadati</taxon>
        <taxon>Bacteroidota</taxon>
        <taxon>Bacteroidia</taxon>
        <taxon>Marinilabiliales</taxon>
        <taxon>Prolixibacteraceae</taxon>
        <taxon>Mangrovibacterium</taxon>
    </lineage>
</organism>